<evidence type="ECO:0000313" key="2">
    <source>
        <dbReference type="EMBL" id="CCA20231.1"/>
    </source>
</evidence>
<evidence type="ECO:0000256" key="1">
    <source>
        <dbReference type="SAM" id="MobiDB-lite"/>
    </source>
</evidence>
<organism evidence="2">
    <name type="scientific">Albugo laibachii Nc14</name>
    <dbReference type="NCBI Taxonomy" id="890382"/>
    <lineage>
        <taxon>Eukaryota</taxon>
        <taxon>Sar</taxon>
        <taxon>Stramenopiles</taxon>
        <taxon>Oomycota</taxon>
        <taxon>Peronosporomycetes</taxon>
        <taxon>Albuginales</taxon>
        <taxon>Albuginaceae</taxon>
        <taxon>Albugo</taxon>
    </lineage>
</organism>
<feature type="region of interest" description="Disordered" evidence="1">
    <location>
        <begin position="1"/>
        <end position="27"/>
    </location>
</feature>
<reference evidence="2" key="2">
    <citation type="submission" date="2011-02" db="EMBL/GenBank/DDBJ databases">
        <authorList>
            <person name="MacLean D."/>
        </authorList>
    </citation>
    <scope>NUCLEOTIDE SEQUENCE</scope>
</reference>
<proteinExistence type="predicted"/>
<name>F0WG96_9STRA</name>
<accession>F0WG96</accession>
<dbReference type="AlphaFoldDB" id="F0WG96"/>
<dbReference type="EMBL" id="FR824134">
    <property type="protein sequence ID" value="CCA20231.1"/>
    <property type="molecule type" value="Genomic_DNA"/>
</dbReference>
<reference evidence="2" key="1">
    <citation type="journal article" date="2011" name="PLoS Biol.">
        <title>Gene gain and loss during evolution of obligate parasitism in the white rust pathogen of Arabidopsis thaliana.</title>
        <authorList>
            <person name="Kemen E."/>
            <person name="Gardiner A."/>
            <person name="Schultz-Larsen T."/>
            <person name="Kemen A.C."/>
            <person name="Balmuth A.L."/>
            <person name="Robert-Seilaniantz A."/>
            <person name="Bailey K."/>
            <person name="Holub E."/>
            <person name="Studholme D.J."/>
            <person name="Maclean D."/>
            <person name="Jones J.D."/>
        </authorList>
    </citation>
    <scope>NUCLEOTIDE SEQUENCE</scope>
</reference>
<protein>
    <submittedName>
        <fullName evidence="2">Uncharacterized protein AlNc14C89G5626</fullName>
    </submittedName>
</protein>
<gene>
    <name evidence="2" type="primary">AlNc14C89G5626</name>
    <name evidence="2" type="ORF">ALNC14_063740</name>
</gene>
<dbReference type="HOGENOM" id="CLU_926210_0_0_1"/>
<sequence>MPESKVSATTNPTAVRNPAETKAHAVSKSSSIVATEKMKTEVVYLETALTNRLQKFSKHATVQFSSDKRQRIEKYSEIVELTKCLRRQKQFLLYENWKRQRFAERVRQIMPHPTDPIQLLQSIKCPADCELQKFAEVSLDEMLRHRVGGQSQNFFGWTTRRNYKALCLHMFSEKTFDGADISKAIGKTWLLHTDDAMQSQLDRKRTKFCVLRKVNDDTLLIRDIHQFTGESFSRHSILIISRMLIEKDVYGILIKSILPLPKDAQHFVWTDECKLWKFQKTRYEKDTFGFKLTVTGKYGCTSAVAKNKQVVLESYFLLAVWESLATQQVFNFPTGDQSCSLSKLTWF</sequence>
<feature type="compositionally biased region" description="Polar residues" evidence="1">
    <location>
        <begin position="1"/>
        <end position="14"/>
    </location>
</feature>